<sequence>MNHINISPAIPVPNVISVVGPRRLLVGHLNLSNRSCKLALSWRLRPSVLVRYGGDNIEIVEKRGKDGDEADDGFYMIRCVELARKAVGCTSPNPMVGCVIVKDGIVVGEGFHPKAGQPHAEVFALRDAGEVAAMNSTAYVSLEPCNHYGRTPPCTESLIRAGVKRVVVGMVDPNPIVASKGVEKLREAGISVSVGIEELLCRKLNEAYIHKMLNGKPFVTLRYSLQSADVTVGKMDPQLLRENDCIVISSKSKMLLPLLQERKKPLIIIVHNCKDSSPLCVPAFLMDDMTRVVFFLEKNSVIEPDMESNLKKQGVEMVVFDEINLYSIIEYCSGQGMCSILFDLLDRDDVDCCGVLESIVDGDVQKVVVEAVEGETEQFWGIKVGRKTLKVKNVQVKSVEEDRVLVEGYVSQIL</sequence>
<keyword evidence="4" id="KW-0479">Metal-binding</keyword>
<evidence type="ECO:0000313" key="11">
    <source>
        <dbReference type="Proteomes" id="UP000036987"/>
    </source>
</evidence>
<gene>
    <name evidence="10" type="ORF">ZOSMA_26G00260</name>
</gene>
<reference evidence="11" key="1">
    <citation type="journal article" date="2016" name="Nature">
        <title>The genome of the seagrass Zostera marina reveals angiosperm adaptation to the sea.</title>
        <authorList>
            <person name="Olsen J.L."/>
            <person name="Rouze P."/>
            <person name="Verhelst B."/>
            <person name="Lin Y.-C."/>
            <person name="Bayer T."/>
            <person name="Collen J."/>
            <person name="Dattolo E."/>
            <person name="De Paoli E."/>
            <person name="Dittami S."/>
            <person name="Maumus F."/>
            <person name="Michel G."/>
            <person name="Kersting A."/>
            <person name="Lauritano C."/>
            <person name="Lohaus R."/>
            <person name="Toepel M."/>
            <person name="Tonon T."/>
            <person name="Vanneste K."/>
            <person name="Amirebrahimi M."/>
            <person name="Brakel J."/>
            <person name="Bostroem C."/>
            <person name="Chovatia M."/>
            <person name="Grimwood J."/>
            <person name="Jenkins J.W."/>
            <person name="Jueterbock A."/>
            <person name="Mraz A."/>
            <person name="Stam W.T."/>
            <person name="Tice H."/>
            <person name="Bornberg-Bauer E."/>
            <person name="Green P.J."/>
            <person name="Pearson G.A."/>
            <person name="Procaccini G."/>
            <person name="Duarte C.M."/>
            <person name="Schmutz J."/>
            <person name="Reusch T.B.H."/>
            <person name="Van de Peer Y."/>
        </authorList>
    </citation>
    <scope>NUCLEOTIDE SEQUENCE [LARGE SCALE GENOMIC DNA]</scope>
    <source>
        <strain evidence="11">cv. Finnish</strain>
    </source>
</reference>
<dbReference type="AlphaFoldDB" id="A0A0K9PDZ2"/>
<evidence type="ECO:0000256" key="5">
    <source>
        <dbReference type="ARBA" id="ARBA00022801"/>
    </source>
</evidence>
<dbReference type="PROSITE" id="PS51747">
    <property type="entry name" value="CYT_DCMP_DEAMINASES_2"/>
    <property type="match status" value="1"/>
</dbReference>
<comment type="pathway">
    <text evidence="2">Cofactor biosynthesis; riboflavin biosynthesis; 5-amino-6-(D-ribitylamino)uracil from GTP: step 2/4.</text>
</comment>
<accession>A0A0K9PDZ2</accession>
<dbReference type="EC" id="3.5.4.26" evidence="3"/>
<evidence type="ECO:0000256" key="2">
    <source>
        <dbReference type="ARBA" id="ARBA00004882"/>
    </source>
</evidence>
<keyword evidence="11" id="KW-1185">Reference proteome</keyword>
<dbReference type="InterPro" id="IPR002125">
    <property type="entry name" value="CMP_dCMP_dom"/>
</dbReference>
<comment type="cofactor">
    <cofactor evidence="1">
        <name>Zn(2+)</name>
        <dbReference type="ChEBI" id="CHEBI:29105"/>
    </cofactor>
</comment>
<organism evidence="10 11">
    <name type="scientific">Zostera marina</name>
    <name type="common">Eelgrass</name>
    <dbReference type="NCBI Taxonomy" id="29655"/>
    <lineage>
        <taxon>Eukaryota</taxon>
        <taxon>Viridiplantae</taxon>
        <taxon>Streptophyta</taxon>
        <taxon>Embryophyta</taxon>
        <taxon>Tracheophyta</taxon>
        <taxon>Spermatophyta</taxon>
        <taxon>Magnoliopsida</taxon>
        <taxon>Liliopsida</taxon>
        <taxon>Zosteraceae</taxon>
        <taxon>Zostera</taxon>
    </lineage>
</organism>
<protein>
    <recommendedName>
        <fullName evidence="8">Riboflavin biosynthesis protein PYRD, chloroplastic</fullName>
        <ecNumber evidence="3">3.5.4.26</ecNumber>
    </recommendedName>
</protein>
<feature type="domain" description="CMP/dCMP-type deaminase" evidence="9">
    <location>
        <begin position="70"/>
        <end position="193"/>
    </location>
</feature>
<dbReference type="Pfam" id="PF00383">
    <property type="entry name" value="dCMP_cyt_deam_1"/>
    <property type="match status" value="1"/>
</dbReference>
<dbReference type="Proteomes" id="UP000036987">
    <property type="component" value="Unassembled WGS sequence"/>
</dbReference>
<dbReference type="EMBL" id="LFYR01000915">
    <property type="protein sequence ID" value="KMZ67278.1"/>
    <property type="molecule type" value="Genomic_DNA"/>
</dbReference>
<dbReference type="GO" id="GO:0009231">
    <property type="term" value="P:riboflavin biosynthetic process"/>
    <property type="evidence" value="ECO:0007669"/>
    <property type="project" value="UniProtKB-UniPathway"/>
</dbReference>
<evidence type="ECO:0000256" key="7">
    <source>
        <dbReference type="ARBA" id="ARBA00058389"/>
    </source>
</evidence>
<dbReference type="PROSITE" id="PS00903">
    <property type="entry name" value="CYT_DCMP_DEAMINASES_1"/>
    <property type="match status" value="1"/>
</dbReference>
<dbReference type="InterPro" id="IPR016192">
    <property type="entry name" value="APOBEC/CMP_deaminase_Zn-bd"/>
</dbReference>
<proteinExistence type="predicted"/>
<dbReference type="PANTHER" id="PTHR11079">
    <property type="entry name" value="CYTOSINE DEAMINASE FAMILY MEMBER"/>
    <property type="match status" value="1"/>
</dbReference>
<dbReference type="GO" id="GO:0008835">
    <property type="term" value="F:diaminohydroxyphosphoribosylaminopyrimidine deaminase activity"/>
    <property type="evidence" value="ECO:0000318"/>
    <property type="project" value="GO_Central"/>
</dbReference>
<dbReference type="FunFam" id="3.40.140.10:FF:000025">
    <property type="entry name" value="Riboflavin biosynthesis protein RibD"/>
    <property type="match status" value="1"/>
</dbReference>
<name>A0A0K9PDZ2_ZOSMR</name>
<evidence type="ECO:0000256" key="4">
    <source>
        <dbReference type="ARBA" id="ARBA00022723"/>
    </source>
</evidence>
<evidence type="ECO:0000256" key="8">
    <source>
        <dbReference type="ARBA" id="ARBA00070721"/>
    </source>
</evidence>
<dbReference type="STRING" id="29655.A0A0K9PDZ2"/>
<dbReference type="InterPro" id="IPR016193">
    <property type="entry name" value="Cytidine_deaminase-like"/>
</dbReference>
<evidence type="ECO:0000313" key="10">
    <source>
        <dbReference type="EMBL" id="KMZ67278.1"/>
    </source>
</evidence>
<dbReference type="PANTHER" id="PTHR11079:SF162">
    <property type="entry name" value="RIBOFLAVIN BIOSYNTHESIS PROTEIN PYRD, CHLOROPLASTIC"/>
    <property type="match status" value="1"/>
</dbReference>
<comment type="function">
    <text evidence="7">Monofunctional pyrimidine deaminase involved in the riboflavin biosynthesis pathway. Also has a reductase domain that lacks catalytically essential substrate-binding residues.</text>
</comment>
<dbReference type="NCBIfam" id="TIGR00326">
    <property type="entry name" value="eubact_ribD"/>
    <property type="match status" value="1"/>
</dbReference>
<dbReference type="GO" id="GO:0008270">
    <property type="term" value="F:zinc ion binding"/>
    <property type="evidence" value="ECO:0007669"/>
    <property type="project" value="InterPro"/>
</dbReference>
<evidence type="ECO:0000259" key="9">
    <source>
        <dbReference type="PROSITE" id="PS51747"/>
    </source>
</evidence>
<keyword evidence="5" id="KW-0378">Hydrolase</keyword>
<dbReference type="Gene3D" id="3.40.140.10">
    <property type="entry name" value="Cytidine Deaminase, domain 2"/>
    <property type="match status" value="1"/>
</dbReference>
<evidence type="ECO:0000256" key="1">
    <source>
        <dbReference type="ARBA" id="ARBA00001947"/>
    </source>
</evidence>
<dbReference type="UniPathway" id="UPA00275">
    <property type="reaction ID" value="UER00401"/>
</dbReference>
<comment type="caution">
    <text evidence="10">The sequence shown here is derived from an EMBL/GenBank/DDBJ whole genome shotgun (WGS) entry which is preliminary data.</text>
</comment>
<keyword evidence="6" id="KW-0862">Zinc</keyword>
<evidence type="ECO:0000256" key="6">
    <source>
        <dbReference type="ARBA" id="ARBA00022833"/>
    </source>
</evidence>
<dbReference type="CDD" id="cd01284">
    <property type="entry name" value="Riboflavin_deaminase-reductase"/>
    <property type="match status" value="1"/>
</dbReference>
<dbReference type="SUPFAM" id="SSF53927">
    <property type="entry name" value="Cytidine deaminase-like"/>
    <property type="match status" value="1"/>
</dbReference>
<dbReference type="OrthoDB" id="252265at2759"/>
<evidence type="ECO:0000256" key="3">
    <source>
        <dbReference type="ARBA" id="ARBA00012766"/>
    </source>
</evidence>
<dbReference type="InterPro" id="IPR004794">
    <property type="entry name" value="Eubact_RibD"/>
</dbReference>